<dbReference type="InterPro" id="IPR012227">
    <property type="entry name" value="TNF_rcpt-assoc_TRAF_met"/>
</dbReference>
<dbReference type="SUPFAM" id="SSF49599">
    <property type="entry name" value="TRAF domain-like"/>
    <property type="match status" value="4"/>
</dbReference>
<evidence type="ECO:0000256" key="6">
    <source>
        <dbReference type="ARBA" id="ARBA00022833"/>
    </source>
</evidence>
<evidence type="ECO:0000313" key="12">
    <source>
        <dbReference type="EMBL" id="CAH3042489.1"/>
    </source>
</evidence>
<evidence type="ECO:0000259" key="9">
    <source>
        <dbReference type="PROSITE" id="PS50089"/>
    </source>
</evidence>
<dbReference type="InterPro" id="IPR002083">
    <property type="entry name" value="MATH/TRAF_dom"/>
</dbReference>
<dbReference type="SMART" id="SM00184">
    <property type="entry name" value="RING"/>
    <property type="match status" value="2"/>
</dbReference>
<proteinExistence type="predicted"/>
<name>A0ABN8N3T3_9CNID</name>
<evidence type="ECO:0000256" key="1">
    <source>
        <dbReference type="ARBA" id="ARBA00004496"/>
    </source>
</evidence>
<protein>
    <recommendedName>
        <fullName evidence="14">TNF receptor-associated factor</fullName>
    </recommendedName>
</protein>
<dbReference type="PANTHER" id="PTHR10131:SF94">
    <property type="entry name" value="TNF RECEPTOR-ASSOCIATED FACTOR 4"/>
    <property type="match status" value="1"/>
</dbReference>
<dbReference type="Proteomes" id="UP001159427">
    <property type="component" value="Unassembled WGS sequence"/>
</dbReference>
<evidence type="ECO:0000256" key="8">
    <source>
        <dbReference type="SAM" id="Coils"/>
    </source>
</evidence>
<feature type="coiled-coil region" evidence="8">
    <location>
        <begin position="195"/>
        <end position="222"/>
    </location>
</feature>
<evidence type="ECO:0000259" key="10">
    <source>
        <dbReference type="PROSITE" id="PS50144"/>
    </source>
</evidence>
<dbReference type="EMBL" id="CALNXI010000738">
    <property type="protein sequence ID" value="CAH3042489.1"/>
    <property type="molecule type" value="Genomic_DNA"/>
</dbReference>
<gene>
    <name evidence="12" type="ORF">PEVE_00040453</name>
</gene>
<accession>A0ABN8N3T3</accession>
<dbReference type="PROSITE" id="PS50089">
    <property type="entry name" value="ZF_RING_2"/>
    <property type="match status" value="2"/>
</dbReference>
<evidence type="ECO:0008006" key="14">
    <source>
        <dbReference type="Google" id="ProtNLM"/>
    </source>
</evidence>
<dbReference type="SUPFAM" id="SSF57850">
    <property type="entry name" value="RING/U-box"/>
    <property type="match status" value="2"/>
</dbReference>
<dbReference type="InterPro" id="IPR001293">
    <property type="entry name" value="Znf_TRAF"/>
</dbReference>
<feature type="domain" description="TRAF-type" evidence="11">
    <location>
        <begin position="359"/>
        <end position="413"/>
    </location>
</feature>
<sequence length="692" mass="80185">MAGAARQRLPSGHEDEFVNEVEDDFQCLICHLPLKEPVLTRCGHRFCKGCLEEHFRRSAAEGFPHICPADREDLDRDRDVFPDKATERKILSLAIKCPSEGCEWIGELRGKKAHTGKCAKFPVNCPNGCNNSIPREMIPNHIEKDCPLTLISCPYVQIGCKEKVERKNVQAHVNLAMGEHLDFACTKLNSTLVKLDETQKVTRRLEEKVEALKKQLEKKGYKERVSNTTRFVWKINKFSDILKRAKAGDIIVAGLPCGYEYEFISSVFEEYHCHICHLPLREPVLTRCGHRYCKKCLDEAIKRYDEMQHVPQCPVDREPLDREKDIFPDKATERNILSCHVKCPSEGCDWTGEVRHVEAHLLSCDCKIMRCPNHRCYAIMEKRLVEDHVMNTCQWRTLQCGHCSDKYAKCEEEKHSSECRKIPVDCPNGCGEFMPREEVTSHKEVNCPQSLVNCQYDYMGCSIKVKRCEINEHLEQSLRSHFELSVDKVGRVQEECKILRQEFEKMKVEHQGINHKVSSLEKHLSELKQKHRDMETFSPYTWKVTDFWERVRRARNGIEVRIESDFFYVGPQGYKIKLAMYPNGTKEAKNAHISLYIALMKGQYDAILPWPFQYKVTLTVIDQNPDLTKRQNFVKSFVPDPSWKSMQRPASAENERRGFGRFFSHEKLIAGSYVIDETLFIKFEVSPSDKPA</sequence>
<dbReference type="SMART" id="SM00061">
    <property type="entry name" value="MATH"/>
    <property type="match status" value="1"/>
</dbReference>
<feature type="zinc finger region" description="TRAF-type" evidence="7">
    <location>
        <begin position="359"/>
        <end position="413"/>
    </location>
</feature>
<feature type="domain" description="RING-type" evidence="9">
    <location>
        <begin position="27"/>
        <end position="71"/>
    </location>
</feature>
<dbReference type="InterPro" id="IPR049342">
    <property type="entry name" value="TRAF1-6_MATH_dom"/>
</dbReference>
<dbReference type="InterPro" id="IPR008974">
    <property type="entry name" value="TRAF-like"/>
</dbReference>
<dbReference type="Pfam" id="PF13923">
    <property type="entry name" value="zf-C3HC4_2"/>
    <property type="match status" value="1"/>
</dbReference>
<comment type="subcellular location">
    <subcellularLocation>
        <location evidence="1">Cytoplasm</location>
    </subcellularLocation>
</comment>
<dbReference type="InterPro" id="IPR013083">
    <property type="entry name" value="Znf_RING/FYVE/PHD"/>
</dbReference>
<keyword evidence="2" id="KW-0963">Cytoplasm</keyword>
<dbReference type="Gene3D" id="3.30.40.10">
    <property type="entry name" value="Zinc/RING finger domain, C3HC4 (zinc finger)"/>
    <property type="match status" value="4"/>
</dbReference>
<dbReference type="InterPro" id="IPR018957">
    <property type="entry name" value="Znf_C3HC4_RING-type"/>
</dbReference>
<feature type="domain" description="TRAF-type" evidence="11">
    <location>
        <begin position="113"/>
        <end position="170"/>
    </location>
</feature>
<evidence type="ECO:0000256" key="2">
    <source>
        <dbReference type="ARBA" id="ARBA00022490"/>
    </source>
</evidence>
<dbReference type="Gene3D" id="2.60.210.10">
    <property type="entry name" value="Apoptosis, Tumor Necrosis Factor Receptor Associated Protein 2, Chain A"/>
    <property type="match status" value="1"/>
</dbReference>
<dbReference type="InterPro" id="IPR017907">
    <property type="entry name" value="Znf_RING_CS"/>
</dbReference>
<feature type="coiled-coil region" evidence="8">
    <location>
        <begin position="489"/>
        <end position="530"/>
    </location>
</feature>
<organism evidence="12 13">
    <name type="scientific">Porites evermanni</name>
    <dbReference type="NCBI Taxonomy" id="104178"/>
    <lineage>
        <taxon>Eukaryota</taxon>
        <taxon>Metazoa</taxon>
        <taxon>Cnidaria</taxon>
        <taxon>Anthozoa</taxon>
        <taxon>Hexacorallia</taxon>
        <taxon>Scleractinia</taxon>
        <taxon>Fungiina</taxon>
        <taxon>Poritidae</taxon>
        <taxon>Porites</taxon>
    </lineage>
</organism>
<dbReference type="CDD" id="cd00270">
    <property type="entry name" value="MATH_TRAF_C"/>
    <property type="match status" value="1"/>
</dbReference>
<dbReference type="PROSITE" id="PS50144">
    <property type="entry name" value="MATH"/>
    <property type="match status" value="1"/>
</dbReference>
<keyword evidence="5 7" id="KW-0863">Zinc-finger</keyword>
<evidence type="ECO:0000313" key="13">
    <source>
        <dbReference type="Proteomes" id="UP001159427"/>
    </source>
</evidence>
<evidence type="ECO:0000259" key="11">
    <source>
        <dbReference type="PROSITE" id="PS50145"/>
    </source>
</evidence>
<keyword evidence="6 7" id="KW-0862">Zinc</keyword>
<evidence type="ECO:0000256" key="7">
    <source>
        <dbReference type="PROSITE-ProRule" id="PRU00207"/>
    </source>
</evidence>
<dbReference type="PIRSF" id="PIRSF015614">
    <property type="entry name" value="TRAF"/>
    <property type="match status" value="1"/>
</dbReference>
<keyword evidence="4" id="KW-0677">Repeat</keyword>
<feature type="zinc finger region" description="TRAF-type" evidence="7">
    <location>
        <begin position="113"/>
        <end position="170"/>
    </location>
</feature>
<keyword evidence="8" id="KW-0175">Coiled coil</keyword>
<feature type="domain" description="MATH" evidence="10">
    <location>
        <begin position="537"/>
        <end position="685"/>
    </location>
</feature>
<evidence type="ECO:0000256" key="3">
    <source>
        <dbReference type="ARBA" id="ARBA00022723"/>
    </source>
</evidence>
<keyword evidence="13" id="KW-1185">Reference proteome</keyword>
<evidence type="ECO:0000256" key="5">
    <source>
        <dbReference type="ARBA" id="ARBA00022771"/>
    </source>
</evidence>
<dbReference type="Pfam" id="PF21355">
    <property type="entry name" value="TRAF-mep_MATH"/>
    <property type="match status" value="1"/>
</dbReference>
<dbReference type="InterPro" id="IPR001841">
    <property type="entry name" value="Znf_RING"/>
</dbReference>
<dbReference type="PROSITE" id="PS50145">
    <property type="entry name" value="ZF_TRAF"/>
    <property type="match status" value="3"/>
</dbReference>
<feature type="zinc finger region" description="TRAF-type" evidence="7">
    <location>
        <begin position="415"/>
        <end position="470"/>
    </location>
</feature>
<reference evidence="12 13" key="1">
    <citation type="submission" date="2022-05" db="EMBL/GenBank/DDBJ databases">
        <authorList>
            <consortium name="Genoscope - CEA"/>
            <person name="William W."/>
        </authorList>
    </citation>
    <scope>NUCLEOTIDE SEQUENCE [LARGE SCALE GENOMIC DNA]</scope>
</reference>
<feature type="domain" description="RING-type" evidence="9">
    <location>
        <begin position="273"/>
        <end position="317"/>
    </location>
</feature>
<dbReference type="Pfam" id="PF00097">
    <property type="entry name" value="zf-C3HC4"/>
    <property type="match status" value="1"/>
</dbReference>
<keyword evidence="3 7" id="KW-0479">Metal-binding</keyword>
<evidence type="ECO:0000256" key="4">
    <source>
        <dbReference type="ARBA" id="ARBA00022737"/>
    </source>
</evidence>
<comment type="caution">
    <text evidence="12">The sequence shown here is derived from an EMBL/GenBank/DDBJ whole genome shotgun (WGS) entry which is preliminary data.</text>
</comment>
<dbReference type="PANTHER" id="PTHR10131">
    <property type="entry name" value="TNF RECEPTOR ASSOCIATED FACTOR"/>
    <property type="match status" value="1"/>
</dbReference>
<dbReference type="Pfam" id="PF02176">
    <property type="entry name" value="zf-TRAF"/>
    <property type="match status" value="2"/>
</dbReference>
<feature type="domain" description="TRAF-type" evidence="11">
    <location>
        <begin position="415"/>
        <end position="470"/>
    </location>
</feature>
<dbReference type="PROSITE" id="PS00518">
    <property type="entry name" value="ZF_RING_1"/>
    <property type="match status" value="2"/>
</dbReference>